<dbReference type="GO" id="GO:0004181">
    <property type="term" value="F:metallocarboxypeptidase activity"/>
    <property type="evidence" value="ECO:0007669"/>
    <property type="project" value="InterPro"/>
</dbReference>
<evidence type="ECO:0000256" key="7">
    <source>
        <dbReference type="ARBA" id="ARBA00022833"/>
    </source>
</evidence>
<dbReference type="CDD" id="cd06907">
    <property type="entry name" value="M14_AGBL2-3_like"/>
    <property type="match status" value="1"/>
</dbReference>
<organism evidence="12">
    <name type="scientific">Timema monikensis</name>
    <dbReference type="NCBI Taxonomy" id="170555"/>
    <lineage>
        <taxon>Eukaryota</taxon>
        <taxon>Metazoa</taxon>
        <taxon>Ecdysozoa</taxon>
        <taxon>Arthropoda</taxon>
        <taxon>Hexapoda</taxon>
        <taxon>Insecta</taxon>
        <taxon>Pterygota</taxon>
        <taxon>Neoptera</taxon>
        <taxon>Polyneoptera</taxon>
        <taxon>Phasmatodea</taxon>
        <taxon>Timematodea</taxon>
        <taxon>Timematoidea</taxon>
        <taxon>Timematidae</taxon>
        <taxon>Timema</taxon>
    </lineage>
</organism>
<keyword evidence="4" id="KW-0645">Protease</keyword>
<keyword evidence="3" id="KW-0121">Carboxypeptidase</keyword>
<dbReference type="PANTHER" id="PTHR12756:SF45">
    <property type="entry name" value="CYTOSOLIC CARBOXYPEPTIDASE NNA1"/>
    <property type="match status" value="1"/>
</dbReference>
<name>A0A7R9E393_9NEOP</name>
<dbReference type="Gene3D" id="3.40.630.10">
    <property type="entry name" value="Zn peptidases"/>
    <property type="match status" value="1"/>
</dbReference>
<evidence type="ECO:0000256" key="4">
    <source>
        <dbReference type="ARBA" id="ARBA00022670"/>
    </source>
</evidence>
<evidence type="ECO:0000256" key="8">
    <source>
        <dbReference type="ARBA" id="ARBA00023049"/>
    </source>
</evidence>
<feature type="domain" description="Peptidase M14" evidence="11">
    <location>
        <begin position="351"/>
        <end position="633"/>
    </location>
</feature>
<dbReference type="PANTHER" id="PTHR12756">
    <property type="entry name" value="CYTOSOLIC CARBOXYPEPTIDASE"/>
    <property type="match status" value="1"/>
</dbReference>
<dbReference type="InterPro" id="IPR040626">
    <property type="entry name" value="Pepdidase_M14_N"/>
</dbReference>
<dbReference type="SUPFAM" id="SSF53187">
    <property type="entry name" value="Zn-dependent exopeptidases"/>
    <property type="match status" value="1"/>
</dbReference>
<comment type="cofactor">
    <cofactor evidence="1">
        <name>Zn(2+)</name>
        <dbReference type="ChEBI" id="CHEBI:29105"/>
    </cofactor>
</comment>
<dbReference type="InterPro" id="IPR050821">
    <property type="entry name" value="Cytosolic_carboxypeptidase"/>
</dbReference>
<evidence type="ECO:0000256" key="2">
    <source>
        <dbReference type="ARBA" id="ARBA00005988"/>
    </source>
</evidence>
<evidence type="ECO:0000256" key="9">
    <source>
        <dbReference type="PROSITE-ProRule" id="PRU01379"/>
    </source>
</evidence>
<proteinExistence type="inferred from homology"/>
<dbReference type="Pfam" id="PF18027">
    <property type="entry name" value="Pepdidase_M14_N"/>
    <property type="match status" value="1"/>
</dbReference>
<keyword evidence="7" id="KW-0862">Zinc</keyword>
<evidence type="ECO:0000256" key="1">
    <source>
        <dbReference type="ARBA" id="ARBA00001947"/>
    </source>
</evidence>
<reference evidence="12" key="1">
    <citation type="submission" date="2020-11" db="EMBL/GenBank/DDBJ databases">
        <authorList>
            <person name="Tran Van P."/>
        </authorList>
    </citation>
    <scope>NUCLEOTIDE SEQUENCE</scope>
</reference>
<dbReference type="Gene3D" id="2.60.40.3120">
    <property type="match status" value="1"/>
</dbReference>
<feature type="region of interest" description="Disordered" evidence="10">
    <location>
        <begin position="1"/>
        <end position="40"/>
    </location>
</feature>
<dbReference type="PROSITE" id="PS52035">
    <property type="entry name" value="PEPTIDASE_M14"/>
    <property type="match status" value="1"/>
</dbReference>
<keyword evidence="5" id="KW-0479">Metal-binding</keyword>
<dbReference type="InterPro" id="IPR000834">
    <property type="entry name" value="Peptidase_M14"/>
</dbReference>
<feature type="active site" description="Proton donor/acceptor" evidence="9">
    <location>
        <position position="597"/>
    </location>
</feature>
<dbReference type="AlphaFoldDB" id="A0A7R9E393"/>
<dbReference type="Pfam" id="PF00246">
    <property type="entry name" value="Peptidase_M14"/>
    <property type="match status" value="1"/>
</dbReference>
<protein>
    <recommendedName>
        <fullName evidence="11">Peptidase M14 domain-containing protein</fullName>
    </recommendedName>
</protein>
<keyword evidence="6" id="KW-0378">Hydrolase</keyword>
<accession>A0A7R9E393</accession>
<dbReference type="GO" id="GO:0006508">
    <property type="term" value="P:proteolysis"/>
    <property type="evidence" value="ECO:0007669"/>
    <property type="project" value="UniProtKB-KW"/>
</dbReference>
<evidence type="ECO:0000259" key="11">
    <source>
        <dbReference type="PROSITE" id="PS52035"/>
    </source>
</evidence>
<evidence type="ECO:0000256" key="5">
    <source>
        <dbReference type="ARBA" id="ARBA00022723"/>
    </source>
</evidence>
<evidence type="ECO:0000256" key="6">
    <source>
        <dbReference type="ARBA" id="ARBA00022801"/>
    </source>
</evidence>
<comment type="similarity">
    <text evidence="2 9">Belongs to the peptidase M14 family.</text>
</comment>
<dbReference type="FunFam" id="3.40.630.10:FF:000011">
    <property type="entry name" value="cytosolic carboxypeptidase 2 isoform X1"/>
    <property type="match status" value="1"/>
</dbReference>
<evidence type="ECO:0000256" key="3">
    <source>
        <dbReference type="ARBA" id="ARBA00022645"/>
    </source>
</evidence>
<gene>
    <name evidence="12" type="ORF">TMSB3V08_LOCUS3510</name>
</gene>
<sequence length="648" mass="74844">MDKWVILKQSEPAAGDSAQVSEADNLIDSEPSGKKKKNQENGSYLSSLLHNTLKTNQVEINTDSRTLRPVARLKEPRDLFAFPRELDCPQQVARWPSECQVLEERIHHIEYVPPAPEQYYQSTGKEVQPKAVGEEAGQVVFQYYPMSAVNYVSECPILNLYFLVPSNNSVGAQFSRSSVGGSKYFLEACPCDRAEGLRFESRFESGNLAKVVKVTECYYELYLRTDLYTNRHMQWFYFRVENTRAHITYRSMGDDTPWCSGRGVLTIVCHRFSIVNLSKAESLYSVGMRPLMYSTKDAQLNQVGWKRCGENITYFRNDSQNGEDEANISFTLSFNLDFPYDNDLVFLAHCYPYTYSDLQDYLIRLQNHPVKSMYSKLRLLCRSLAGNNVYYLTVTAPSLGDVPRKKKAIVITARVHPGETPSSWMMKGFMDFLTGDSDQAKELREKFIFKLVPMLNPDGVIVGNNRCSLTGRDLNRQYRTVIRETYPPVWHTKLMIRRCAENWYHTLLFVLIEECGIEMYCDLHAHSRKHNTFIYGCENKRYLERRLQEQVFPLMLHKNAADKFSFEDCKFRIQRSKEGTGRVVVWMMGVANSYTMETSFGGSTLGGRSDTHFCTQDYEMMGRYFCETLLDYCDMEPAKVRRTPFDGE</sequence>
<keyword evidence="8" id="KW-0482">Metalloprotease</keyword>
<evidence type="ECO:0000256" key="10">
    <source>
        <dbReference type="SAM" id="MobiDB-lite"/>
    </source>
</evidence>
<evidence type="ECO:0000313" key="12">
    <source>
        <dbReference type="EMBL" id="CAD7426634.1"/>
    </source>
</evidence>
<dbReference type="EMBL" id="OB793240">
    <property type="protein sequence ID" value="CAD7426634.1"/>
    <property type="molecule type" value="Genomic_DNA"/>
</dbReference>
<dbReference type="GO" id="GO:0008270">
    <property type="term" value="F:zinc ion binding"/>
    <property type="evidence" value="ECO:0007669"/>
    <property type="project" value="InterPro"/>
</dbReference>